<feature type="region of interest" description="Disordered" evidence="2">
    <location>
        <begin position="1"/>
        <end position="43"/>
    </location>
</feature>
<accession>A0A287D2Q2</accession>
<dbReference type="Proteomes" id="UP000005215">
    <property type="component" value="Unassembled WGS sequence"/>
</dbReference>
<sequence length="160" mass="18027">MTNMCETLGLVPSTKKRKEDKEERKEGKKEGRKEQSRIHAENSISHKNEAINFLRMSTRIDAVEVTKSILGIVKSMDATLRSINLEKVEKKQMEDKMSSTTTLTTPQNQVNILLQEMADEVGLALNMELPQVQTSSVSISVASIKQDELSKRLVCLHDQV</sequence>
<dbReference type="EMBL" id="AGTP01054499">
    <property type="status" value="NOT_ANNOTATED_CDS"/>
    <property type="molecule type" value="Genomic_DNA"/>
</dbReference>
<evidence type="ECO:0000256" key="1">
    <source>
        <dbReference type="ARBA" id="ARBA00006190"/>
    </source>
</evidence>
<dbReference type="GO" id="GO:0007034">
    <property type="term" value="P:vacuolar transport"/>
    <property type="evidence" value="ECO:0007669"/>
    <property type="project" value="InterPro"/>
</dbReference>
<dbReference type="PANTHER" id="PTHR10476">
    <property type="entry name" value="CHARGED MULTIVESICULAR BODY PROTEIN"/>
    <property type="match status" value="1"/>
</dbReference>
<reference evidence="3" key="3">
    <citation type="submission" date="2025-09" db="UniProtKB">
        <authorList>
            <consortium name="Ensembl"/>
        </authorList>
    </citation>
    <scope>IDENTIFICATION</scope>
</reference>
<name>A0A287D2Q2_ICTTR</name>
<feature type="compositionally biased region" description="Basic and acidic residues" evidence="2">
    <location>
        <begin position="17"/>
        <end position="43"/>
    </location>
</feature>
<keyword evidence="4" id="KW-1185">Reference proteome</keyword>
<reference evidence="4" key="1">
    <citation type="submission" date="2011-11" db="EMBL/GenBank/DDBJ databases">
        <title>The Draft Genome of Spermophilus tridecemlineatus.</title>
        <authorList>
            <consortium name="The Broad Institute Genome Assembly &amp; Analysis Group"/>
            <consortium name="Computational R&amp;D Group"/>
            <consortium name="and Sequencing Platform"/>
            <person name="Di Palma F."/>
            <person name="Alfoldi J."/>
            <person name="Johnson J."/>
            <person name="Berlin A."/>
            <person name="Gnerre S."/>
            <person name="Jaffe D."/>
            <person name="MacCallum I."/>
            <person name="Young S."/>
            <person name="Walker B.J."/>
            <person name="Lindblad-Toh K."/>
        </authorList>
    </citation>
    <scope>NUCLEOTIDE SEQUENCE [LARGE SCALE GENOMIC DNA]</scope>
</reference>
<evidence type="ECO:0000256" key="2">
    <source>
        <dbReference type="SAM" id="MobiDB-lite"/>
    </source>
</evidence>
<evidence type="ECO:0000313" key="3">
    <source>
        <dbReference type="Ensembl" id="ENSSTOP00000027807.1"/>
    </source>
</evidence>
<organism evidence="3 4">
    <name type="scientific">Ictidomys tridecemlineatus</name>
    <name type="common">Thirteen-lined ground squirrel</name>
    <name type="synonym">Spermophilus tridecemlineatus</name>
    <dbReference type="NCBI Taxonomy" id="43179"/>
    <lineage>
        <taxon>Eukaryota</taxon>
        <taxon>Metazoa</taxon>
        <taxon>Chordata</taxon>
        <taxon>Craniata</taxon>
        <taxon>Vertebrata</taxon>
        <taxon>Euteleostomi</taxon>
        <taxon>Mammalia</taxon>
        <taxon>Eutheria</taxon>
        <taxon>Euarchontoglires</taxon>
        <taxon>Glires</taxon>
        <taxon>Rodentia</taxon>
        <taxon>Sciuromorpha</taxon>
        <taxon>Sciuridae</taxon>
        <taxon>Xerinae</taxon>
        <taxon>Marmotini</taxon>
        <taxon>Ictidomys</taxon>
    </lineage>
</organism>
<comment type="similarity">
    <text evidence="1">Belongs to the SNF7 family.</text>
</comment>
<dbReference type="GeneTree" id="ENSGT01150000287526"/>
<protein>
    <submittedName>
        <fullName evidence="3">Uncharacterized protein</fullName>
    </submittedName>
</protein>
<proteinExistence type="inferred from homology"/>
<dbReference type="STRING" id="43179.ENSSTOP00000027807"/>
<dbReference type="InterPro" id="IPR005024">
    <property type="entry name" value="Snf7_fam"/>
</dbReference>
<reference evidence="3" key="2">
    <citation type="submission" date="2025-08" db="UniProtKB">
        <authorList>
            <consortium name="Ensembl"/>
        </authorList>
    </citation>
    <scope>IDENTIFICATION</scope>
</reference>
<dbReference type="Gene3D" id="6.10.250.440">
    <property type="match status" value="1"/>
</dbReference>
<dbReference type="InParanoid" id="A0A287D2Q2"/>
<dbReference type="Ensembl" id="ENSSTOT00000034531.1">
    <property type="protein sequence ID" value="ENSSTOP00000027807.1"/>
    <property type="gene ID" value="ENSSTOG00000031325.1"/>
</dbReference>
<dbReference type="AlphaFoldDB" id="A0A287D2Q2"/>
<evidence type="ECO:0000313" key="4">
    <source>
        <dbReference type="Proteomes" id="UP000005215"/>
    </source>
</evidence>